<dbReference type="OrthoDB" id="4760524at2759"/>
<name>A0A9P5NG53_GYMJU</name>
<sequence length="424" mass="47001">MSAFPKAGPLTSVGTPATDGGDIYNGDQLHHGIFGGKNNVNVVNNNTTTGGGPGSSGFGDLYKHIAVNALHNSDEVSDQPKCHPGTREAVLDQLFTWAGIQLSPYLIQWLHGPAGAGKSSILRTIAQKLFENNLLLGSFFFFRTSERRNSSEYVITTIAYQLALSIPKTRQHIGKAVERNPAIFSLSLWEQALALIVSPIVSIFYDPTFDSRQYPRVIVIDGLDECDNPAKQCQLIHVLHQVIQSVPIPLSLLVASRPEHHIRGAFDDDDLKKCSFRLALDNSLNPDADIRTYLEAKFAVIRQSRPMEFSPDTIWPIPDDTDTLIARASGQFIYASTVEKFVSSPRHNPVKRLEIILGANSEGSQKPFEELDNLYSTIFRTVVKDHLTSTLRVLGFLLIPGLEFPKHPNDFEKSSPAYIEKFFS</sequence>
<dbReference type="Gene3D" id="3.40.50.300">
    <property type="entry name" value="P-loop containing nucleotide triphosphate hydrolases"/>
    <property type="match status" value="1"/>
</dbReference>
<evidence type="ECO:0000313" key="5">
    <source>
        <dbReference type="Proteomes" id="UP000724874"/>
    </source>
</evidence>
<comment type="caution">
    <text evidence="4">The sequence shown here is derived from an EMBL/GenBank/DDBJ whole genome shotgun (WGS) entry which is preliminary data.</text>
</comment>
<gene>
    <name evidence="4" type="ORF">CPB84DRAFT_1749997</name>
</gene>
<dbReference type="InterPro" id="IPR056884">
    <property type="entry name" value="NPHP3-like_N"/>
</dbReference>
<dbReference type="PANTHER" id="PTHR10039:SF14">
    <property type="entry name" value="NACHT DOMAIN-CONTAINING PROTEIN"/>
    <property type="match status" value="1"/>
</dbReference>
<feature type="domain" description="Nephrocystin 3-like N-terminal" evidence="3">
    <location>
        <begin position="106"/>
        <end position="257"/>
    </location>
</feature>
<feature type="region of interest" description="Disordered" evidence="2">
    <location>
        <begin position="1"/>
        <end position="22"/>
    </location>
</feature>
<proteinExistence type="predicted"/>
<dbReference type="PANTHER" id="PTHR10039">
    <property type="entry name" value="AMELOGENIN"/>
    <property type="match status" value="1"/>
</dbReference>
<dbReference type="EMBL" id="JADNYJ010000097">
    <property type="protein sequence ID" value="KAF8886251.1"/>
    <property type="molecule type" value="Genomic_DNA"/>
</dbReference>
<evidence type="ECO:0000256" key="2">
    <source>
        <dbReference type="SAM" id="MobiDB-lite"/>
    </source>
</evidence>
<dbReference type="InterPro" id="IPR027417">
    <property type="entry name" value="P-loop_NTPase"/>
</dbReference>
<protein>
    <recommendedName>
        <fullName evidence="3">Nephrocystin 3-like N-terminal domain-containing protein</fullName>
    </recommendedName>
</protein>
<dbReference type="AlphaFoldDB" id="A0A9P5NG53"/>
<evidence type="ECO:0000313" key="4">
    <source>
        <dbReference type="EMBL" id="KAF8886251.1"/>
    </source>
</evidence>
<keyword evidence="5" id="KW-1185">Reference proteome</keyword>
<organism evidence="4 5">
    <name type="scientific">Gymnopilus junonius</name>
    <name type="common">Spectacular rustgill mushroom</name>
    <name type="synonym">Gymnopilus spectabilis subsp. junonius</name>
    <dbReference type="NCBI Taxonomy" id="109634"/>
    <lineage>
        <taxon>Eukaryota</taxon>
        <taxon>Fungi</taxon>
        <taxon>Dikarya</taxon>
        <taxon>Basidiomycota</taxon>
        <taxon>Agaricomycotina</taxon>
        <taxon>Agaricomycetes</taxon>
        <taxon>Agaricomycetidae</taxon>
        <taxon>Agaricales</taxon>
        <taxon>Agaricineae</taxon>
        <taxon>Hymenogastraceae</taxon>
        <taxon>Gymnopilus</taxon>
    </lineage>
</organism>
<reference evidence="4" key="1">
    <citation type="submission" date="2020-11" db="EMBL/GenBank/DDBJ databases">
        <authorList>
            <consortium name="DOE Joint Genome Institute"/>
            <person name="Ahrendt S."/>
            <person name="Riley R."/>
            <person name="Andreopoulos W."/>
            <person name="LaButti K."/>
            <person name="Pangilinan J."/>
            <person name="Ruiz-duenas F.J."/>
            <person name="Barrasa J.M."/>
            <person name="Sanchez-Garcia M."/>
            <person name="Camarero S."/>
            <person name="Miyauchi S."/>
            <person name="Serrano A."/>
            <person name="Linde D."/>
            <person name="Babiker R."/>
            <person name="Drula E."/>
            <person name="Ayuso-Fernandez I."/>
            <person name="Pacheco R."/>
            <person name="Padilla G."/>
            <person name="Ferreira P."/>
            <person name="Barriuso J."/>
            <person name="Kellner H."/>
            <person name="Castanera R."/>
            <person name="Alfaro M."/>
            <person name="Ramirez L."/>
            <person name="Pisabarro A.G."/>
            <person name="Kuo A."/>
            <person name="Tritt A."/>
            <person name="Lipzen A."/>
            <person name="He G."/>
            <person name="Yan M."/>
            <person name="Ng V."/>
            <person name="Cullen D."/>
            <person name="Martin F."/>
            <person name="Rosso M.-N."/>
            <person name="Henrissat B."/>
            <person name="Hibbett D."/>
            <person name="Martinez A.T."/>
            <person name="Grigoriev I.V."/>
        </authorList>
    </citation>
    <scope>NUCLEOTIDE SEQUENCE</scope>
    <source>
        <strain evidence="4">AH 44721</strain>
    </source>
</reference>
<keyword evidence="1" id="KW-0677">Repeat</keyword>
<evidence type="ECO:0000256" key="1">
    <source>
        <dbReference type="ARBA" id="ARBA00022737"/>
    </source>
</evidence>
<accession>A0A9P5NG53</accession>
<dbReference type="Proteomes" id="UP000724874">
    <property type="component" value="Unassembled WGS sequence"/>
</dbReference>
<dbReference type="Pfam" id="PF24883">
    <property type="entry name" value="NPHP3_N"/>
    <property type="match status" value="1"/>
</dbReference>
<evidence type="ECO:0000259" key="3">
    <source>
        <dbReference type="Pfam" id="PF24883"/>
    </source>
</evidence>
<dbReference type="SUPFAM" id="SSF52540">
    <property type="entry name" value="P-loop containing nucleoside triphosphate hydrolases"/>
    <property type="match status" value="1"/>
</dbReference>